<dbReference type="InterPro" id="IPR000477">
    <property type="entry name" value="RT_dom"/>
</dbReference>
<sequence>MNSVILEDGSKTYSFDELSKAFVNYFKNLFGTSFQTSHVDLQTLQTGPCIDEDDFSLLSNPVTPQAIKMALFDIEDERSPGPDGFSSGFFKKSWDIVGNDVIAVVSEFFDSSKLLRQINHTAIALIPKTDHSPTVADFKPIACCNVVYKVITKILASKLEYVVPKLIDPAQSMFISGRNIIDNIFSAQEIIEIMLESESPPDVIKVDLKKAYDTISWLFLEQVLNGLGFPPIFISWVMECISSASYSICINGSLQGKFPGKRGLRQGDPMSPALFLLCMEYLSCLLKVRTNTLKFKYHPRCEALKITHLAFADDLMLFSRGDLPSVKILIDCLNDFKNASGLDVNSFKSNLFTAGIIGDKLENILNLLNFPLGTLLPIFRGSFDRINQC</sequence>
<proteinExistence type="predicted"/>
<dbReference type="CDD" id="cd01650">
    <property type="entry name" value="RT_nLTR_like"/>
    <property type="match status" value="1"/>
</dbReference>
<dbReference type="PROSITE" id="PS50878">
    <property type="entry name" value="RT_POL"/>
    <property type="match status" value="1"/>
</dbReference>
<organism evidence="2 3">
    <name type="scientific">Rehmannia glutinosa</name>
    <name type="common">Chinese foxglove</name>
    <dbReference type="NCBI Taxonomy" id="99300"/>
    <lineage>
        <taxon>Eukaryota</taxon>
        <taxon>Viridiplantae</taxon>
        <taxon>Streptophyta</taxon>
        <taxon>Embryophyta</taxon>
        <taxon>Tracheophyta</taxon>
        <taxon>Spermatophyta</taxon>
        <taxon>Magnoliopsida</taxon>
        <taxon>eudicotyledons</taxon>
        <taxon>Gunneridae</taxon>
        <taxon>Pentapetalae</taxon>
        <taxon>asterids</taxon>
        <taxon>lamiids</taxon>
        <taxon>Lamiales</taxon>
        <taxon>Orobanchaceae</taxon>
        <taxon>Rehmannieae</taxon>
        <taxon>Rehmannia</taxon>
    </lineage>
</organism>
<dbReference type="Pfam" id="PF00078">
    <property type="entry name" value="RVT_1"/>
    <property type="match status" value="1"/>
</dbReference>
<gene>
    <name evidence="2" type="ORF">DH2020_019834</name>
</gene>
<protein>
    <recommendedName>
        <fullName evidence="1">Reverse transcriptase domain-containing protein</fullName>
    </recommendedName>
</protein>
<keyword evidence="3" id="KW-1185">Reference proteome</keyword>
<feature type="domain" description="Reverse transcriptase" evidence="1">
    <location>
        <begin position="107"/>
        <end position="372"/>
    </location>
</feature>
<dbReference type="InterPro" id="IPR043502">
    <property type="entry name" value="DNA/RNA_pol_sf"/>
</dbReference>
<evidence type="ECO:0000259" key="1">
    <source>
        <dbReference type="PROSITE" id="PS50878"/>
    </source>
</evidence>
<dbReference type="PANTHER" id="PTHR46890">
    <property type="entry name" value="NON-LTR RETROLELEMENT REVERSE TRANSCRIPTASE-LIKE PROTEIN-RELATED"/>
    <property type="match status" value="1"/>
</dbReference>
<dbReference type="EMBL" id="JABTTQ020000011">
    <property type="protein sequence ID" value="KAK6145965.1"/>
    <property type="molecule type" value="Genomic_DNA"/>
</dbReference>
<dbReference type="SUPFAM" id="SSF56672">
    <property type="entry name" value="DNA/RNA polymerases"/>
    <property type="match status" value="1"/>
</dbReference>
<name>A0ABR0WIK3_REHGL</name>
<dbReference type="PANTHER" id="PTHR46890:SF48">
    <property type="entry name" value="RNA-DIRECTED DNA POLYMERASE"/>
    <property type="match status" value="1"/>
</dbReference>
<comment type="caution">
    <text evidence="2">The sequence shown here is derived from an EMBL/GenBank/DDBJ whole genome shotgun (WGS) entry which is preliminary data.</text>
</comment>
<reference evidence="2 3" key="1">
    <citation type="journal article" date="2021" name="Comput. Struct. Biotechnol. J.">
        <title>De novo genome assembly of the potent medicinal plant Rehmannia glutinosa using nanopore technology.</title>
        <authorList>
            <person name="Ma L."/>
            <person name="Dong C."/>
            <person name="Song C."/>
            <person name="Wang X."/>
            <person name="Zheng X."/>
            <person name="Niu Y."/>
            <person name="Chen S."/>
            <person name="Feng W."/>
        </authorList>
    </citation>
    <scope>NUCLEOTIDE SEQUENCE [LARGE SCALE GENOMIC DNA]</scope>
    <source>
        <strain evidence="2">DH-2019</strain>
    </source>
</reference>
<dbReference type="Proteomes" id="UP001318860">
    <property type="component" value="Unassembled WGS sequence"/>
</dbReference>
<evidence type="ECO:0000313" key="2">
    <source>
        <dbReference type="EMBL" id="KAK6145965.1"/>
    </source>
</evidence>
<dbReference type="InterPro" id="IPR052343">
    <property type="entry name" value="Retrotransposon-Effector_Assoc"/>
</dbReference>
<evidence type="ECO:0000313" key="3">
    <source>
        <dbReference type="Proteomes" id="UP001318860"/>
    </source>
</evidence>
<accession>A0ABR0WIK3</accession>